<dbReference type="GO" id="GO:0005576">
    <property type="term" value="C:extracellular region"/>
    <property type="evidence" value="ECO:0007669"/>
    <property type="project" value="UniProtKB-SubCell"/>
</dbReference>
<keyword evidence="2" id="KW-0964">Secreted</keyword>
<accession>A0A1B0C8L5</accession>
<dbReference type="VEuPathDB" id="VectorBase:LLONM1_010410"/>
<evidence type="ECO:0000256" key="3">
    <source>
        <dbReference type="ARBA" id="ARBA00022815"/>
    </source>
</evidence>
<protein>
    <submittedName>
        <fullName evidence="6">Uncharacterized protein</fullName>
    </submittedName>
</protein>
<dbReference type="EMBL" id="AJWK01001045">
    <property type="status" value="NOT_ANNOTATED_CDS"/>
    <property type="molecule type" value="Genomic_DNA"/>
</dbReference>
<keyword evidence="3" id="KW-0027">Amidation</keyword>
<evidence type="ECO:0000256" key="1">
    <source>
        <dbReference type="ARBA" id="ARBA00004613"/>
    </source>
</evidence>
<dbReference type="VEuPathDB" id="VectorBase:LLOJ000287"/>
<dbReference type="Pfam" id="PF08259">
    <property type="entry name" value="Periviscerokin"/>
    <property type="match status" value="1"/>
</dbReference>
<dbReference type="GO" id="GO:0007218">
    <property type="term" value="P:neuropeptide signaling pathway"/>
    <property type="evidence" value="ECO:0007669"/>
    <property type="project" value="UniProtKB-KW"/>
</dbReference>
<reference evidence="6" key="1">
    <citation type="submission" date="2020-05" db="UniProtKB">
        <authorList>
            <consortium name="EnsemblMetazoa"/>
        </authorList>
    </citation>
    <scope>IDENTIFICATION</scope>
    <source>
        <strain evidence="6">Jacobina</strain>
    </source>
</reference>
<keyword evidence="4" id="KW-0527">Neuropeptide</keyword>
<proteinExistence type="predicted"/>
<feature type="region of interest" description="Disordered" evidence="5">
    <location>
        <begin position="1"/>
        <end position="23"/>
    </location>
</feature>
<organism evidence="6 7">
    <name type="scientific">Lutzomyia longipalpis</name>
    <name type="common">Sand fly</name>
    <dbReference type="NCBI Taxonomy" id="7200"/>
    <lineage>
        <taxon>Eukaryota</taxon>
        <taxon>Metazoa</taxon>
        <taxon>Ecdysozoa</taxon>
        <taxon>Arthropoda</taxon>
        <taxon>Hexapoda</taxon>
        <taxon>Insecta</taxon>
        <taxon>Pterygota</taxon>
        <taxon>Neoptera</taxon>
        <taxon>Endopterygota</taxon>
        <taxon>Diptera</taxon>
        <taxon>Nematocera</taxon>
        <taxon>Psychodoidea</taxon>
        <taxon>Psychodidae</taxon>
        <taxon>Lutzomyia</taxon>
        <taxon>Lutzomyia</taxon>
    </lineage>
</organism>
<dbReference type="InterPro" id="IPR013231">
    <property type="entry name" value="Periviscerokinin"/>
</dbReference>
<name>A0A1B0C8L5_LUTLO</name>
<evidence type="ECO:0000313" key="6">
    <source>
        <dbReference type="EnsemblMetazoa" id="LLOJ000287-PA"/>
    </source>
</evidence>
<evidence type="ECO:0000256" key="4">
    <source>
        <dbReference type="ARBA" id="ARBA00023320"/>
    </source>
</evidence>
<dbReference type="EnsemblMetazoa" id="LLOJ000287-RA">
    <property type="protein sequence ID" value="LLOJ000287-PA"/>
    <property type="gene ID" value="LLOJ000287"/>
</dbReference>
<dbReference type="AlphaFoldDB" id="A0A1B0C8L5"/>
<evidence type="ECO:0000256" key="2">
    <source>
        <dbReference type="ARBA" id="ARBA00022525"/>
    </source>
</evidence>
<keyword evidence="7" id="KW-1185">Reference proteome</keyword>
<dbReference type="Proteomes" id="UP000092461">
    <property type="component" value="Unassembled WGS sequence"/>
</dbReference>
<sequence length="157" mass="17907">MHLATAADADIEESKPRRSGNMGLFPFPRVGRSDPEMIAYDAMINSLEDYDIPKYEMKRQGLIPFPRVGRSRTGTLWSKVAREEYGKRTGGVGANGGLWFGPRLGRIQKRSPEHDDTIQVKSRHDIYTPRLGRESDELESTEYYELLPFQPNLKSFS</sequence>
<evidence type="ECO:0000256" key="5">
    <source>
        <dbReference type="SAM" id="MobiDB-lite"/>
    </source>
</evidence>
<comment type="subcellular location">
    <subcellularLocation>
        <location evidence="1">Secreted</location>
    </subcellularLocation>
</comment>
<evidence type="ECO:0000313" key="7">
    <source>
        <dbReference type="Proteomes" id="UP000092461"/>
    </source>
</evidence>